<feature type="chain" id="PRO_5016454271" evidence="1">
    <location>
        <begin position="22"/>
        <end position="95"/>
    </location>
</feature>
<evidence type="ECO:0000313" key="2">
    <source>
        <dbReference type="EMBL" id="AWV99626.1"/>
    </source>
</evidence>
<gene>
    <name evidence="2" type="ORF">DJ013_16180</name>
</gene>
<dbReference type="Proteomes" id="UP000249873">
    <property type="component" value="Chromosome"/>
</dbReference>
<name>A0A2Z4GEF0_9BACT</name>
<proteinExistence type="predicted"/>
<evidence type="ECO:0000256" key="1">
    <source>
        <dbReference type="SAM" id="SignalP"/>
    </source>
</evidence>
<feature type="signal peptide" evidence="1">
    <location>
        <begin position="1"/>
        <end position="21"/>
    </location>
</feature>
<sequence length="95" mass="10967">MSRKSAAIAIIYCCALHLSFAQSYNLDSLQLIWNSNALKEMIFDEHIEIQRRLPNIDKELSIAFGKALEKREDFMAVNSLKAKAYFELIFNPNLK</sequence>
<keyword evidence="3" id="KW-1185">Reference proteome</keyword>
<keyword evidence="1" id="KW-0732">Signal</keyword>
<dbReference type="EMBL" id="CP029480">
    <property type="protein sequence ID" value="AWV99626.1"/>
    <property type="molecule type" value="Genomic_DNA"/>
</dbReference>
<protein>
    <submittedName>
        <fullName evidence="2">Uncharacterized protein</fullName>
    </submittedName>
</protein>
<accession>A0A2Z4GEF0</accession>
<evidence type="ECO:0000313" key="3">
    <source>
        <dbReference type="Proteomes" id="UP000249873"/>
    </source>
</evidence>
<dbReference type="RefSeq" id="WP_111372994.1">
    <property type="nucleotide sequence ID" value="NZ_CP029480.1"/>
</dbReference>
<dbReference type="KEGG" id="als:DJ013_16180"/>
<organism evidence="2 3">
    <name type="scientific">Arcticibacterium luteifluviistationis</name>
    <dbReference type="NCBI Taxonomy" id="1784714"/>
    <lineage>
        <taxon>Bacteria</taxon>
        <taxon>Pseudomonadati</taxon>
        <taxon>Bacteroidota</taxon>
        <taxon>Cytophagia</taxon>
        <taxon>Cytophagales</taxon>
        <taxon>Leadbetterellaceae</taxon>
        <taxon>Arcticibacterium</taxon>
    </lineage>
</organism>
<dbReference type="AlphaFoldDB" id="A0A2Z4GEF0"/>
<reference evidence="2 3" key="1">
    <citation type="submission" date="2018-05" db="EMBL/GenBank/DDBJ databases">
        <title>Complete genome sequence of Arcticibacterium luteifluviistationis SM1504T, a cytophagaceae bacterium isolated from Arctic surface seawater.</title>
        <authorList>
            <person name="Li Y."/>
            <person name="Qin Q.-L."/>
        </authorList>
    </citation>
    <scope>NUCLEOTIDE SEQUENCE [LARGE SCALE GENOMIC DNA]</scope>
    <source>
        <strain evidence="2 3">SM1504</strain>
    </source>
</reference>